<evidence type="ECO:0000256" key="4">
    <source>
        <dbReference type="ARBA" id="ARBA00022692"/>
    </source>
</evidence>
<gene>
    <name evidence="12" type="ORF">GSLYS_00012857001</name>
</gene>
<dbReference type="EMBL" id="CAXITT010000323">
    <property type="protein sequence ID" value="CAL1539036.1"/>
    <property type="molecule type" value="Genomic_DNA"/>
</dbReference>
<evidence type="ECO:0000313" key="12">
    <source>
        <dbReference type="EMBL" id="CAL1539036.1"/>
    </source>
</evidence>
<organism evidence="12 13">
    <name type="scientific">Lymnaea stagnalis</name>
    <name type="common">Great pond snail</name>
    <name type="synonym">Helix stagnalis</name>
    <dbReference type="NCBI Taxonomy" id="6523"/>
    <lineage>
        <taxon>Eukaryota</taxon>
        <taxon>Metazoa</taxon>
        <taxon>Spiralia</taxon>
        <taxon>Lophotrochozoa</taxon>
        <taxon>Mollusca</taxon>
        <taxon>Gastropoda</taxon>
        <taxon>Heterobranchia</taxon>
        <taxon>Euthyneura</taxon>
        <taxon>Panpulmonata</taxon>
        <taxon>Hygrophila</taxon>
        <taxon>Lymnaeoidea</taxon>
        <taxon>Lymnaeidae</taxon>
        <taxon>Lymnaea</taxon>
    </lineage>
</organism>
<dbReference type="GO" id="GO:0005886">
    <property type="term" value="C:plasma membrane"/>
    <property type="evidence" value="ECO:0007669"/>
    <property type="project" value="TreeGrafter"/>
</dbReference>
<dbReference type="InterPro" id="IPR032675">
    <property type="entry name" value="LRR_dom_sf"/>
</dbReference>
<dbReference type="SUPFAM" id="SSF52058">
    <property type="entry name" value="L domain-like"/>
    <property type="match status" value="1"/>
</dbReference>
<dbReference type="GO" id="GO:0002224">
    <property type="term" value="P:toll-like receptor signaling pathway"/>
    <property type="evidence" value="ECO:0007669"/>
    <property type="project" value="TreeGrafter"/>
</dbReference>
<protein>
    <recommendedName>
        <fullName evidence="11">TIR domain-containing protein</fullName>
    </recommendedName>
</protein>
<feature type="transmembrane region" description="Helical" evidence="10">
    <location>
        <begin position="572"/>
        <end position="596"/>
    </location>
</feature>
<sequence>MNMLIHLDLSGNLIERLGHDSFVLFPNLQVLNISKNFIKLLERGAFDGLHSLRILNMYNNSLSMSALAYPLLLFKDLGNLIELNLLGNVKAIVGGETYPDSALSRLMSLNKLLIDGIPHPETPGRGFRNLTRLRYLHFGDSQEEKCFLDVLGRDFFDNIISREPLENLSTLKILNLISCNMGFNKFALASQSFHQTQLEYLDITGISRPNFTVLGHDSLKYLSNVSLHTLIIEKNHIINIEPKAIEKLPRTIQRFSIAQNKIVSSDSLFSFNFMISLEALNVSFQNNFRTASIWRSSSNARTDKAPSKDRAAQTPIHTSISHSQLKRLQMHVCPSYRMAPLRNVIQGEEVTYRVFLPFELRSLHKLNIENNLRKLHHLDLSQNYCPALSPYFFKDVPALRKLLLSFNNIGPSLEADKDGETFSKLFRLEYIDVSHNAIRTLHPKVFKQSPNLQTILLNNNALQVFDIDIGSLNKLTLVDLSTNALVTLPKPVMTSLDTLALSSPNLTLDLHDNDLLCDCSNTDLIMWYIKTKINFRRKELYKCRYVNGSVIYVEDLINVQEITWRYCAGQQILVPVLTSFLTTLVILTALGFYSYFRVRLLFYIYISKARYFRHFSDQGPARVKDVFLVYDDQEIRWRQFAIKVVKPELESRGVTVYISEVDALAG</sequence>
<keyword evidence="5" id="KW-0732">Signal</keyword>
<keyword evidence="8 10" id="KW-0472">Membrane</keyword>
<evidence type="ECO:0000256" key="9">
    <source>
        <dbReference type="ARBA" id="ARBA00023180"/>
    </source>
</evidence>
<evidence type="ECO:0000256" key="10">
    <source>
        <dbReference type="SAM" id="Phobius"/>
    </source>
</evidence>
<dbReference type="GO" id="GO:0038023">
    <property type="term" value="F:signaling receptor activity"/>
    <property type="evidence" value="ECO:0007669"/>
    <property type="project" value="TreeGrafter"/>
</dbReference>
<dbReference type="Pfam" id="PF13855">
    <property type="entry name" value="LRR_8"/>
    <property type="match status" value="3"/>
</dbReference>
<dbReference type="Gene3D" id="3.80.10.10">
    <property type="entry name" value="Ribonuclease Inhibitor"/>
    <property type="match status" value="3"/>
</dbReference>
<comment type="similarity">
    <text evidence="2">Belongs to the Toll-like receptor family.</text>
</comment>
<comment type="caution">
    <text evidence="12">The sequence shown here is derived from an EMBL/GenBank/DDBJ whole genome shotgun (WGS) entry which is preliminary data.</text>
</comment>
<evidence type="ECO:0000256" key="5">
    <source>
        <dbReference type="ARBA" id="ARBA00022729"/>
    </source>
</evidence>
<evidence type="ECO:0000256" key="7">
    <source>
        <dbReference type="ARBA" id="ARBA00022989"/>
    </source>
</evidence>
<dbReference type="AlphaFoldDB" id="A0AAV2HY23"/>
<keyword evidence="4 10" id="KW-0812">Transmembrane</keyword>
<keyword evidence="6" id="KW-0677">Repeat</keyword>
<dbReference type="InterPro" id="IPR000157">
    <property type="entry name" value="TIR_dom"/>
</dbReference>
<dbReference type="InterPro" id="IPR003591">
    <property type="entry name" value="Leu-rich_rpt_typical-subtyp"/>
</dbReference>
<feature type="domain" description="TIR" evidence="11">
    <location>
        <begin position="622"/>
        <end position="666"/>
    </location>
</feature>
<comment type="subcellular location">
    <subcellularLocation>
        <location evidence="1">Membrane</location>
        <topology evidence="1">Single-pass membrane protein</topology>
    </subcellularLocation>
</comment>
<evidence type="ECO:0000259" key="11">
    <source>
        <dbReference type="PROSITE" id="PS50104"/>
    </source>
</evidence>
<dbReference type="PANTHER" id="PTHR24365">
    <property type="entry name" value="TOLL-LIKE RECEPTOR"/>
    <property type="match status" value="1"/>
</dbReference>
<name>A0AAV2HY23_LYMST</name>
<keyword evidence="9" id="KW-0325">Glycoprotein</keyword>
<keyword evidence="13" id="KW-1185">Reference proteome</keyword>
<evidence type="ECO:0000256" key="2">
    <source>
        <dbReference type="ARBA" id="ARBA00009634"/>
    </source>
</evidence>
<keyword evidence="7 10" id="KW-1133">Transmembrane helix</keyword>
<proteinExistence type="inferred from homology"/>
<keyword evidence="3" id="KW-0433">Leucine-rich repeat</keyword>
<dbReference type="SMART" id="SM00369">
    <property type="entry name" value="LRR_TYP"/>
    <property type="match status" value="6"/>
</dbReference>
<dbReference type="PROSITE" id="PS50104">
    <property type="entry name" value="TIR"/>
    <property type="match status" value="1"/>
</dbReference>
<evidence type="ECO:0000256" key="6">
    <source>
        <dbReference type="ARBA" id="ARBA00022737"/>
    </source>
</evidence>
<dbReference type="InterPro" id="IPR001611">
    <property type="entry name" value="Leu-rich_rpt"/>
</dbReference>
<evidence type="ECO:0000256" key="8">
    <source>
        <dbReference type="ARBA" id="ARBA00023136"/>
    </source>
</evidence>
<reference evidence="12 13" key="1">
    <citation type="submission" date="2024-04" db="EMBL/GenBank/DDBJ databases">
        <authorList>
            <consortium name="Genoscope - CEA"/>
            <person name="William W."/>
        </authorList>
    </citation>
    <scope>NUCLEOTIDE SEQUENCE [LARGE SCALE GENOMIC DNA]</scope>
</reference>
<dbReference type="PANTHER" id="PTHR24365:SF522">
    <property type="entry name" value="LOW QUALITY PROTEIN: TOLL-LIKE RECEPTOR 13-RELATED"/>
    <property type="match status" value="1"/>
</dbReference>
<evidence type="ECO:0000256" key="1">
    <source>
        <dbReference type="ARBA" id="ARBA00004167"/>
    </source>
</evidence>
<evidence type="ECO:0000256" key="3">
    <source>
        <dbReference type="ARBA" id="ARBA00022614"/>
    </source>
</evidence>
<dbReference type="Proteomes" id="UP001497497">
    <property type="component" value="Unassembled WGS sequence"/>
</dbReference>
<evidence type="ECO:0000313" key="13">
    <source>
        <dbReference type="Proteomes" id="UP001497497"/>
    </source>
</evidence>
<accession>A0AAV2HY23</accession>
<feature type="non-terminal residue" evidence="12">
    <location>
        <position position="666"/>
    </location>
</feature>